<dbReference type="InterPro" id="IPR043502">
    <property type="entry name" value="DNA/RNA_pol_sf"/>
</dbReference>
<dbReference type="SUPFAM" id="SSF56672">
    <property type="entry name" value="DNA/RNA polymerases"/>
    <property type="match status" value="1"/>
</dbReference>
<accession>A0A6P8NJE4</accession>
<dbReference type="Proteomes" id="UP000515164">
    <property type="component" value="Unplaced"/>
</dbReference>
<dbReference type="InterPro" id="IPR008042">
    <property type="entry name" value="Retrotrans_Pao"/>
</dbReference>
<sequence length="417" mass="48031">MRRVDQGNSFQSYRVVLAKDSIWLGYWGSPAAQSTIHSFHAITTDIQTDLARFWDIDERLPTINLSELEQLCEEYLYDTLHTCPKVQEDLFDILMRFRSHQFVLTGDIEKMYRQILVRPEDQKYQLLLWRNSNGEVETYQLNTVTFRLSAAPYLALRCRKQLSDDEEHRFPRAPSVLQRDFYVNDALAGADTKEEVLSIRQELTELLRSAGLKVREWASNDKDILRGLSEKDKNRRLQLGESQTLKILGIFWDSHDDAILYSVEANAHTSRVTKRSISSVIARIYDPLGLLASGIVRAKIILQRVWSLKVDWDKSLPANLHFEWNRYYAKLPLLNDIRFPRKTIIKSAIEIELHGFCDASKRAHGSYIYLRTFNSAGNIKTRLLTAKSKVAPLKSQTIPRLELSGALLLTSLNSTIG</sequence>
<reference evidence="2" key="1">
    <citation type="submission" date="2025-08" db="UniProtKB">
        <authorList>
            <consortium name="RefSeq"/>
        </authorList>
    </citation>
    <scope>IDENTIFICATION</scope>
    <source>
        <tissue evidence="2">Muscle</tissue>
    </source>
</reference>
<dbReference type="PANTHER" id="PTHR47331">
    <property type="entry name" value="PHD-TYPE DOMAIN-CONTAINING PROTEIN"/>
    <property type="match status" value="1"/>
</dbReference>
<dbReference type="GeneID" id="117213390"/>
<evidence type="ECO:0000313" key="1">
    <source>
        <dbReference type="Proteomes" id="UP000515164"/>
    </source>
</evidence>
<proteinExistence type="predicted"/>
<organism evidence="1 2">
    <name type="scientific">Bombus bifarius</name>
    <dbReference type="NCBI Taxonomy" id="103933"/>
    <lineage>
        <taxon>Eukaryota</taxon>
        <taxon>Metazoa</taxon>
        <taxon>Ecdysozoa</taxon>
        <taxon>Arthropoda</taxon>
        <taxon>Hexapoda</taxon>
        <taxon>Insecta</taxon>
        <taxon>Pterygota</taxon>
        <taxon>Neoptera</taxon>
        <taxon>Endopterygota</taxon>
        <taxon>Hymenoptera</taxon>
        <taxon>Apocrita</taxon>
        <taxon>Aculeata</taxon>
        <taxon>Apoidea</taxon>
        <taxon>Anthophila</taxon>
        <taxon>Apidae</taxon>
        <taxon>Bombus</taxon>
        <taxon>Pyrobombus</taxon>
    </lineage>
</organism>
<dbReference type="Gene3D" id="3.10.10.10">
    <property type="entry name" value="HIV Type 1 Reverse Transcriptase, subunit A, domain 1"/>
    <property type="match status" value="1"/>
</dbReference>
<dbReference type="KEGG" id="bbif:117213390"/>
<evidence type="ECO:0000313" key="2">
    <source>
        <dbReference type="RefSeq" id="XP_033314632.1"/>
    </source>
</evidence>
<dbReference type="GO" id="GO:0071897">
    <property type="term" value="P:DNA biosynthetic process"/>
    <property type="evidence" value="ECO:0007669"/>
    <property type="project" value="UniProtKB-ARBA"/>
</dbReference>
<gene>
    <name evidence="2" type="primary">LOC117213390</name>
</gene>
<dbReference type="AlphaFoldDB" id="A0A6P8NJE4"/>
<dbReference type="Gene3D" id="3.30.70.270">
    <property type="match status" value="1"/>
</dbReference>
<dbReference type="InterPro" id="IPR043128">
    <property type="entry name" value="Rev_trsase/Diguanyl_cyclase"/>
</dbReference>
<name>A0A6P8NJE4_9HYME</name>
<protein>
    <submittedName>
        <fullName evidence="2">Uncharacterized protein LOC117213390</fullName>
    </submittedName>
</protein>
<keyword evidence="1" id="KW-1185">Reference proteome</keyword>
<dbReference type="Pfam" id="PF05380">
    <property type="entry name" value="Peptidase_A17"/>
    <property type="match status" value="1"/>
</dbReference>
<dbReference type="RefSeq" id="XP_033314632.1">
    <property type="nucleotide sequence ID" value="XM_033458741.1"/>
</dbReference>